<sequence>MSLPVSRVPRQRRDARQQSILHMFRASSSSQTLKDGRNEVLELSESSVRGSLRGIPDVEVEHGGIQDHQDIEEDTEMEEDNDLYDSANDEDSVGVQVPVHGGGGRPLKRRKFMPAWRQGRPWLMHIAPPI</sequence>
<feature type="compositionally biased region" description="Acidic residues" evidence="1">
    <location>
        <begin position="74"/>
        <end position="92"/>
    </location>
</feature>
<comment type="caution">
    <text evidence="2">The sequence shown here is derived from an EMBL/GenBank/DDBJ whole genome shotgun (WGS) entry which is preliminary data.</text>
</comment>
<keyword evidence="3" id="KW-1185">Reference proteome</keyword>
<dbReference type="AlphaFoldDB" id="A0A8T0HNB3"/>
<feature type="region of interest" description="Disordered" evidence="1">
    <location>
        <begin position="1"/>
        <end position="36"/>
    </location>
</feature>
<name>A0A8T0HNB3_CERPU</name>
<reference evidence="2" key="1">
    <citation type="submission" date="2020-06" db="EMBL/GenBank/DDBJ databases">
        <title>WGS assembly of Ceratodon purpureus strain R40.</title>
        <authorList>
            <person name="Carey S.B."/>
            <person name="Jenkins J."/>
            <person name="Shu S."/>
            <person name="Lovell J.T."/>
            <person name="Sreedasyam A."/>
            <person name="Maumus F."/>
            <person name="Tiley G.P."/>
            <person name="Fernandez-Pozo N."/>
            <person name="Barry K."/>
            <person name="Chen C."/>
            <person name="Wang M."/>
            <person name="Lipzen A."/>
            <person name="Daum C."/>
            <person name="Saski C.A."/>
            <person name="Payton A.C."/>
            <person name="Mcbreen J.C."/>
            <person name="Conrad R.E."/>
            <person name="Kollar L.M."/>
            <person name="Olsson S."/>
            <person name="Huttunen S."/>
            <person name="Landis J.B."/>
            <person name="Wickett N.J."/>
            <person name="Johnson M.G."/>
            <person name="Rensing S.A."/>
            <person name="Grimwood J."/>
            <person name="Schmutz J."/>
            <person name="Mcdaniel S.F."/>
        </authorList>
    </citation>
    <scope>NUCLEOTIDE SEQUENCE</scope>
    <source>
        <strain evidence="2">R40</strain>
    </source>
</reference>
<dbReference type="EMBL" id="CM026426">
    <property type="protein sequence ID" value="KAG0572400.1"/>
    <property type="molecule type" value="Genomic_DNA"/>
</dbReference>
<dbReference type="Proteomes" id="UP000822688">
    <property type="component" value="Chromosome V"/>
</dbReference>
<evidence type="ECO:0000313" key="3">
    <source>
        <dbReference type="Proteomes" id="UP000822688"/>
    </source>
</evidence>
<evidence type="ECO:0000256" key="1">
    <source>
        <dbReference type="SAM" id="MobiDB-lite"/>
    </source>
</evidence>
<feature type="region of interest" description="Disordered" evidence="1">
    <location>
        <begin position="74"/>
        <end position="106"/>
    </location>
</feature>
<protein>
    <submittedName>
        <fullName evidence="2">Uncharacterized protein</fullName>
    </submittedName>
</protein>
<evidence type="ECO:0000313" key="2">
    <source>
        <dbReference type="EMBL" id="KAG0572400.1"/>
    </source>
</evidence>
<organism evidence="2 3">
    <name type="scientific">Ceratodon purpureus</name>
    <name type="common">Fire moss</name>
    <name type="synonym">Dicranum purpureum</name>
    <dbReference type="NCBI Taxonomy" id="3225"/>
    <lineage>
        <taxon>Eukaryota</taxon>
        <taxon>Viridiplantae</taxon>
        <taxon>Streptophyta</taxon>
        <taxon>Embryophyta</taxon>
        <taxon>Bryophyta</taxon>
        <taxon>Bryophytina</taxon>
        <taxon>Bryopsida</taxon>
        <taxon>Dicranidae</taxon>
        <taxon>Pseudoditrichales</taxon>
        <taxon>Ditrichaceae</taxon>
        <taxon>Ceratodon</taxon>
    </lineage>
</organism>
<gene>
    <name evidence="2" type="ORF">KC19_VG091700</name>
</gene>
<accession>A0A8T0HNB3</accession>
<proteinExistence type="predicted"/>